<dbReference type="Pfam" id="PF01248">
    <property type="entry name" value="Ribosomal_L7Ae"/>
    <property type="match status" value="1"/>
</dbReference>
<dbReference type="GeneID" id="90837098"/>
<dbReference type="Proteomes" id="UP001387110">
    <property type="component" value="Unassembled WGS sequence"/>
</dbReference>
<keyword evidence="2" id="KW-0687">Ribonucleoprotein</keyword>
<evidence type="ECO:0000259" key="1">
    <source>
        <dbReference type="Pfam" id="PF01248"/>
    </source>
</evidence>
<dbReference type="Proteomes" id="UP000053797">
    <property type="component" value="Unassembled WGS sequence"/>
</dbReference>
<dbReference type="NCBIfam" id="NF005825">
    <property type="entry name" value="PRK07714.1"/>
    <property type="match status" value="1"/>
</dbReference>
<dbReference type="Gene3D" id="3.30.1330.30">
    <property type="match status" value="1"/>
</dbReference>
<sequence length="100" mass="10745">MSKWESLLGLANRARKVTTGEELVLKEVRGGQAKLVLLAADAGAATRKKVTDKCTSYQVPYLEVADRTILGQALGKDARVVVSVNEAGFAKKLTELLSND</sequence>
<dbReference type="InterPro" id="IPR029064">
    <property type="entry name" value="Ribosomal_eL30-like_sf"/>
</dbReference>
<evidence type="ECO:0000313" key="7">
    <source>
        <dbReference type="Proteomes" id="UP001387110"/>
    </source>
</evidence>
<feature type="domain" description="Ribosomal protein eL8/eL30/eS12/Gadd45" evidence="1">
    <location>
        <begin position="3"/>
        <end position="93"/>
    </location>
</feature>
<evidence type="ECO:0000313" key="5">
    <source>
        <dbReference type="Proteomes" id="UP000053797"/>
    </source>
</evidence>
<dbReference type="EMBL" id="LNQL01000001">
    <property type="protein sequence ID" value="KSU50675.1"/>
    <property type="molecule type" value="Genomic_DNA"/>
</dbReference>
<organism evidence="2 5">
    <name type="scientific">Exiguobacterium indicum</name>
    <dbReference type="NCBI Taxonomy" id="296995"/>
    <lineage>
        <taxon>Bacteria</taxon>
        <taxon>Bacillati</taxon>
        <taxon>Bacillota</taxon>
        <taxon>Bacilli</taxon>
        <taxon>Bacillales</taxon>
        <taxon>Bacillales Family XII. Incertae Sedis</taxon>
        <taxon>Exiguobacterium</taxon>
    </lineage>
</organism>
<dbReference type="RefSeq" id="WP_023468681.1">
    <property type="nucleotide sequence ID" value="NZ_FMYN01000001.1"/>
</dbReference>
<evidence type="ECO:0000313" key="4">
    <source>
        <dbReference type="EMBL" id="MEI4461310.1"/>
    </source>
</evidence>
<dbReference type="GO" id="GO:0005840">
    <property type="term" value="C:ribosome"/>
    <property type="evidence" value="ECO:0007669"/>
    <property type="project" value="UniProtKB-KW"/>
</dbReference>
<dbReference type="AlphaFoldDB" id="A0A0V8GK65"/>
<reference evidence="2 5" key="1">
    <citation type="journal article" date="2015" name="Int. J. Syst. Evol. Microbiol.">
        <title>Exiguobacterium enclense sp. nov., isolated from sediment.</title>
        <authorList>
            <person name="Dastager S.G."/>
            <person name="Mawlankar R."/>
            <person name="Sonalkar V.V."/>
            <person name="Thorat M.N."/>
            <person name="Mual P."/>
            <person name="Verma A."/>
            <person name="Krishnamurthi S."/>
            <person name="Tang S.K."/>
            <person name="Li W.J."/>
        </authorList>
    </citation>
    <scope>NUCLEOTIDE SEQUENCE [LARGE SCALE GENOMIC DNA]</scope>
    <source>
        <strain evidence="2 5">NIO-1109</strain>
    </source>
</reference>
<evidence type="ECO:0000313" key="3">
    <source>
        <dbReference type="EMBL" id="KTR26521.1"/>
    </source>
</evidence>
<dbReference type="Proteomes" id="UP000072605">
    <property type="component" value="Unassembled WGS sequence"/>
</dbReference>
<dbReference type="SUPFAM" id="SSF55315">
    <property type="entry name" value="L30e-like"/>
    <property type="match status" value="1"/>
</dbReference>
<reference evidence="3 6" key="2">
    <citation type="journal article" date="2016" name="Front. Microbiol.">
        <title>Genomic Resource of Rice Seed Associated Bacteria.</title>
        <authorList>
            <person name="Midha S."/>
            <person name="Bansal K."/>
            <person name="Sharma S."/>
            <person name="Kumar N."/>
            <person name="Patil P.P."/>
            <person name="Chaudhry V."/>
            <person name="Patil P.B."/>
        </authorList>
    </citation>
    <scope>NUCLEOTIDE SEQUENCE [LARGE SCALE GENOMIC DNA]</scope>
    <source>
        <strain evidence="3 6">RSA11</strain>
    </source>
</reference>
<name>A0A0V8GK65_9BACL</name>
<proteinExistence type="predicted"/>
<protein>
    <submittedName>
        <fullName evidence="2">50S ribosomal protein L7ae</fullName>
    </submittedName>
    <submittedName>
        <fullName evidence="4">YlxQ family RNA-binding protein</fullName>
    </submittedName>
</protein>
<comment type="caution">
    <text evidence="2">The sequence shown here is derived from an EMBL/GenBank/DDBJ whole genome shotgun (WGS) entry which is preliminary data.</text>
</comment>
<dbReference type="EMBL" id="LDQV01000023">
    <property type="protein sequence ID" value="KTR26521.1"/>
    <property type="molecule type" value="Genomic_DNA"/>
</dbReference>
<accession>A0A0V8GK65</accession>
<dbReference type="OrthoDB" id="9794863at2"/>
<keyword evidence="2" id="KW-0689">Ribosomal protein</keyword>
<reference evidence="4 7" key="3">
    <citation type="submission" date="2023-12" db="EMBL/GenBank/DDBJ databases">
        <authorList>
            <person name="Easwaran N."/>
            <person name="Lazarus H.P.S."/>
        </authorList>
    </citation>
    <scope>NUCLEOTIDE SEQUENCE [LARGE SCALE GENOMIC DNA]</scope>
    <source>
        <strain evidence="4 7">VIT-2023</strain>
    </source>
</reference>
<evidence type="ECO:0000313" key="6">
    <source>
        <dbReference type="Proteomes" id="UP000072605"/>
    </source>
</evidence>
<evidence type="ECO:0000313" key="2">
    <source>
        <dbReference type="EMBL" id="KSU50675.1"/>
    </source>
</evidence>
<dbReference type="InterPro" id="IPR004038">
    <property type="entry name" value="Ribosomal_eL8/eL30/eS12/Gad45"/>
</dbReference>
<gene>
    <name evidence="2" type="ORF">AS033_04650</name>
    <name evidence="3" type="ORF">RSA11_09800</name>
    <name evidence="4" type="ORF">SZL87_02600</name>
</gene>
<keyword evidence="7" id="KW-1185">Reference proteome</keyword>
<dbReference type="EMBL" id="JBAWKY010000001">
    <property type="protein sequence ID" value="MEI4461310.1"/>
    <property type="molecule type" value="Genomic_DNA"/>
</dbReference>